<gene>
    <name evidence="2" type="ORF">AN619_29470</name>
</gene>
<evidence type="ECO:0000256" key="1">
    <source>
        <dbReference type="SAM" id="Phobius"/>
    </source>
</evidence>
<keyword evidence="1" id="KW-0472">Membrane</keyword>
<evidence type="ECO:0000313" key="3">
    <source>
        <dbReference type="Proteomes" id="UP000070456"/>
    </source>
</evidence>
<organism evidence="2 3">
    <name type="scientific">Thermotalea metallivorans</name>
    <dbReference type="NCBI Taxonomy" id="520762"/>
    <lineage>
        <taxon>Bacteria</taxon>
        <taxon>Bacillati</taxon>
        <taxon>Bacillota</taxon>
        <taxon>Clostridia</taxon>
        <taxon>Peptostreptococcales</taxon>
        <taxon>Thermotaleaceae</taxon>
        <taxon>Thermotalea</taxon>
    </lineage>
</organism>
<protein>
    <submittedName>
        <fullName evidence="2">Uncharacterized protein</fullName>
    </submittedName>
</protein>
<evidence type="ECO:0000313" key="2">
    <source>
        <dbReference type="EMBL" id="KXG73729.1"/>
    </source>
</evidence>
<dbReference type="EMBL" id="LOEE01000080">
    <property type="protein sequence ID" value="KXG73729.1"/>
    <property type="molecule type" value="Genomic_DNA"/>
</dbReference>
<accession>A0A140KZK4</accession>
<proteinExistence type="predicted"/>
<keyword evidence="3" id="KW-1185">Reference proteome</keyword>
<dbReference type="AlphaFoldDB" id="A0A140KZK4"/>
<comment type="caution">
    <text evidence="2">The sequence shown here is derived from an EMBL/GenBank/DDBJ whole genome shotgun (WGS) entry which is preliminary data.</text>
</comment>
<dbReference type="Proteomes" id="UP000070456">
    <property type="component" value="Unassembled WGS sequence"/>
</dbReference>
<keyword evidence="1" id="KW-0812">Transmembrane</keyword>
<dbReference type="RefSeq" id="WP_157065037.1">
    <property type="nucleotide sequence ID" value="NZ_LOEE01000080.1"/>
</dbReference>
<keyword evidence="1" id="KW-1133">Transmembrane helix</keyword>
<name>A0A140KZK4_9FIRM</name>
<feature type="transmembrane region" description="Helical" evidence="1">
    <location>
        <begin position="26"/>
        <end position="45"/>
    </location>
</feature>
<sequence>MFLNELVNEEIQASEQDKTEQVANKMIFIILNMVTSLAFIMNIFLNPIAKELYFYTTLGNTLILFWVFVIVAGITASLVIEQI</sequence>
<dbReference type="STRING" id="520762.AN619_29470"/>
<reference evidence="2 3" key="1">
    <citation type="submission" date="2015-12" db="EMBL/GenBank/DDBJ databases">
        <title>Draft genome sequence of the thermoanaerobe Thermotalea metallivorans, an isolate from the runoff channel of the Great Artesian Basin, Australia.</title>
        <authorList>
            <person name="Patel B.K."/>
        </authorList>
    </citation>
    <scope>NUCLEOTIDE SEQUENCE [LARGE SCALE GENOMIC DNA]</scope>
    <source>
        <strain evidence="2 3">B2-1</strain>
    </source>
</reference>
<feature type="transmembrane region" description="Helical" evidence="1">
    <location>
        <begin position="52"/>
        <end position="80"/>
    </location>
</feature>